<accession>A0A2P2J3L2</accession>
<sequence length="96" mass="10907">MAIKAGNYQFNKFCKAYEKIRVDFTASDYPVNKFKLCPFEKSNALEELNEACTNCSLVACFLHLLLSSCVQNLQHLLTLMSHKGILPWHNSKIAPL</sequence>
<protein>
    <submittedName>
        <fullName evidence="1">Uncharacterized protein</fullName>
    </submittedName>
</protein>
<proteinExistence type="predicted"/>
<name>A0A2P2J3L2_RHIMU</name>
<reference evidence="1" key="1">
    <citation type="submission" date="2018-02" db="EMBL/GenBank/DDBJ databases">
        <title>Rhizophora mucronata_Transcriptome.</title>
        <authorList>
            <person name="Meera S.P."/>
            <person name="Sreeshan A."/>
            <person name="Augustine A."/>
        </authorList>
    </citation>
    <scope>NUCLEOTIDE SEQUENCE</scope>
    <source>
        <tissue evidence="1">Leaf</tissue>
    </source>
</reference>
<dbReference type="EMBL" id="GGEC01007611">
    <property type="protein sequence ID" value="MBW88094.1"/>
    <property type="molecule type" value="Transcribed_RNA"/>
</dbReference>
<dbReference type="AlphaFoldDB" id="A0A2P2J3L2"/>
<evidence type="ECO:0000313" key="1">
    <source>
        <dbReference type="EMBL" id="MBW88094.1"/>
    </source>
</evidence>
<organism evidence="1">
    <name type="scientific">Rhizophora mucronata</name>
    <name type="common">Asiatic mangrove</name>
    <dbReference type="NCBI Taxonomy" id="61149"/>
    <lineage>
        <taxon>Eukaryota</taxon>
        <taxon>Viridiplantae</taxon>
        <taxon>Streptophyta</taxon>
        <taxon>Embryophyta</taxon>
        <taxon>Tracheophyta</taxon>
        <taxon>Spermatophyta</taxon>
        <taxon>Magnoliopsida</taxon>
        <taxon>eudicotyledons</taxon>
        <taxon>Gunneridae</taxon>
        <taxon>Pentapetalae</taxon>
        <taxon>rosids</taxon>
        <taxon>fabids</taxon>
        <taxon>Malpighiales</taxon>
        <taxon>Rhizophoraceae</taxon>
        <taxon>Rhizophora</taxon>
    </lineage>
</organism>